<evidence type="ECO:0000256" key="9">
    <source>
        <dbReference type="ARBA" id="ARBA00048128"/>
    </source>
</evidence>
<dbReference type="InterPro" id="IPR029044">
    <property type="entry name" value="Nucleotide-diphossugar_trans"/>
</dbReference>
<evidence type="ECO:0000256" key="4">
    <source>
        <dbReference type="ARBA" id="ARBA00012415"/>
    </source>
</evidence>
<organism evidence="11">
    <name type="scientific">Salix viminalis</name>
    <name type="common">Common osier</name>
    <name type="synonym">Basket willow</name>
    <dbReference type="NCBI Taxonomy" id="40686"/>
    <lineage>
        <taxon>Eukaryota</taxon>
        <taxon>Viridiplantae</taxon>
        <taxon>Streptophyta</taxon>
        <taxon>Embryophyta</taxon>
        <taxon>Tracheophyta</taxon>
        <taxon>Spermatophyta</taxon>
        <taxon>Magnoliopsida</taxon>
        <taxon>eudicotyledons</taxon>
        <taxon>Gunneridae</taxon>
        <taxon>Pentapetalae</taxon>
        <taxon>rosids</taxon>
        <taxon>fabids</taxon>
        <taxon>Malpighiales</taxon>
        <taxon>Salicaceae</taxon>
        <taxon>Saliceae</taxon>
        <taxon>Salix</taxon>
    </lineage>
</organism>
<feature type="repeat" description="PPR" evidence="10">
    <location>
        <begin position="645"/>
        <end position="679"/>
    </location>
</feature>
<dbReference type="Pfam" id="PF13041">
    <property type="entry name" value="PPR_2"/>
    <property type="match status" value="5"/>
</dbReference>
<protein>
    <recommendedName>
        <fullName evidence="4">UTP--glucose-1-phosphate uridylyltransferase</fullName>
        <ecNumber evidence="4">2.7.7.9</ecNumber>
    </recommendedName>
</protein>
<dbReference type="Pfam" id="PF12854">
    <property type="entry name" value="PPR_1"/>
    <property type="match status" value="2"/>
</dbReference>
<dbReference type="PANTHER" id="PTHR43511">
    <property type="match status" value="1"/>
</dbReference>
<dbReference type="GO" id="GO:0006011">
    <property type="term" value="P:UDP-alpha-D-glucose metabolic process"/>
    <property type="evidence" value="ECO:0007669"/>
    <property type="project" value="InterPro"/>
</dbReference>
<comment type="subcellular location">
    <subcellularLocation>
        <location evidence="1">Cytoplasm</location>
    </subcellularLocation>
</comment>
<dbReference type="GO" id="GO:0052543">
    <property type="term" value="P:callose deposition in cell wall"/>
    <property type="evidence" value="ECO:0007669"/>
    <property type="project" value="UniProtKB-ARBA"/>
</dbReference>
<evidence type="ECO:0000256" key="10">
    <source>
        <dbReference type="PROSITE-ProRule" id="PRU00708"/>
    </source>
</evidence>
<dbReference type="EC" id="2.7.7.9" evidence="4"/>
<dbReference type="PROSITE" id="PS51375">
    <property type="entry name" value="PPR"/>
    <property type="match status" value="12"/>
</dbReference>
<reference evidence="11" key="1">
    <citation type="submission" date="2019-03" db="EMBL/GenBank/DDBJ databases">
        <authorList>
            <person name="Mank J."/>
            <person name="Almeida P."/>
        </authorList>
    </citation>
    <scope>NUCLEOTIDE SEQUENCE</scope>
    <source>
        <strain evidence="11">78183</strain>
    </source>
</reference>
<keyword evidence="8" id="KW-0677">Repeat</keyword>
<evidence type="ECO:0000256" key="5">
    <source>
        <dbReference type="ARBA" id="ARBA00022490"/>
    </source>
</evidence>
<feature type="repeat" description="PPR" evidence="10">
    <location>
        <begin position="1030"/>
        <end position="1064"/>
    </location>
</feature>
<feature type="repeat" description="PPR" evidence="10">
    <location>
        <begin position="785"/>
        <end position="819"/>
    </location>
</feature>
<evidence type="ECO:0000256" key="8">
    <source>
        <dbReference type="ARBA" id="ARBA00022737"/>
    </source>
</evidence>
<comment type="catalytic activity">
    <reaction evidence="9">
        <text>alpha-D-glucose 1-phosphate + UTP + H(+) = UDP-alpha-D-glucose + diphosphate</text>
        <dbReference type="Rhea" id="RHEA:19889"/>
        <dbReference type="ChEBI" id="CHEBI:15378"/>
        <dbReference type="ChEBI" id="CHEBI:33019"/>
        <dbReference type="ChEBI" id="CHEBI:46398"/>
        <dbReference type="ChEBI" id="CHEBI:58601"/>
        <dbReference type="ChEBI" id="CHEBI:58885"/>
        <dbReference type="EC" id="2.7.7.9"/>
    </reaction>
</comment>
<dbReference type="AlphaFoldDB" id="A0A6N2N669"/>
<dbReference type="EMBL" id="CAADRP010002152">
    <property type="protein sequence ID" value="VFU62431.1"/>
    <property type="molecule type" value="Genomic_DNA"/>
</dbReference>
<dbReference type="Pfam" id="PF01704">
    <property type="entry name" value="UDPGP"/>
    <property type="match status" value="1"/>
</dbReference>
<dbReference type="InterPro" id="IPR016267">
    <property type="entry name" value="UDPGP_trans"/>
</dbReference>
<accession>A0A6N2N669</accession>
<keyword evidence="7" id="KW-0548">Nucleotidyltransferase</keyword>
<sequence length="1071" mass="119434">MATDTEKISQLKSSVANLNQISGEAQQVEWSKIQTPTDEIVVPYDTLESTPEDPEETKKLLDKLVVLKLNGGLGTTMGCTGPKSVIEVRNGLTFLDLIVIQIENLNKKYGCSVPLLLMNSFNTHDDTQKIIEKYSNSNIEIHTFNQSQYPRLVADDFVPLPSKGHTDKDGWYPPGHGDVFPSLKNSGKLDALLSQGKEYVFAANSDNLGAVVDLKILNHLIRNKNEYCMEVTPKTLADVKGGTLISYEGKVQLLEIAQVPDQHVNEFKSIEKFKIFNTNNLWVNLKAIKRLVEADALKMEIIPNPKEVDGVKVLQLETAAGAAIKFFDHAIGINVPRSRFLPVKASSDLLLVQSDLYTLVDGFVIQNPARTNPANPSIELGPEFKKVANFLSRFKSIPSIIELDSLKVAGDVWFGANITLKGKVSIVVKSGVKLEIPDGTVLQNKRETILFPQTPFFNIPDLLQSLSVVSVNKKPDHFMMMMVAAAERRRGSEAFFIGSQIQRWQMKIMGMILLLSPTTLSLLSSNHSNSISSSSSSSSNSSRYKHNKDAFSFRNIDGALSSFNHMLLRKPLPCIIQFNKLLSIIVKMRRHYDTVISLSKQMELAGLSPNTYTLNMLMNCFCQLHRIDLGFSVLAKGIKLALQPTIVTFNTLTNGLCKVGKFAQAAELFDDMMARGCQPNVHTYNTIINGLCKIGEDAAAARLLKKMEEAGCQPNVVTYSTLIDGLCKDRRVNEALDIFSYMKAKGISPDIFTYTSLIKGLCHFSRWKEASAMLNEMTSLNIMPDIVIFNVLVNTFCKEGKVSQAEGLLKTMNEMGVEPDVVTYSSLMYGYSLWMEVVEARKLFDVMITKGCKPDVFCYNILINGYCKVMRMDNAMQLFDEMILQGSTPDKVTYNTLIHGLCQLGRLREAQDLFKNMHTSGNLPDLLAYSILLDGFCKQGYLGKAYRLFQAMQSSSLKPDLVMYNILVDAMCKSGNLKDARELFSELFVKGLQPNVQIYTTIINGLCKEGLLDEALEAFRKMEEDGCPPDEVSYNVIIRGFLQHKDESRAVQLIGEMRDRGFIADAGTTTW</sequence>
<comment type="similarity">
    <text evidence="2">Belongs to the PPR family. P subfamily.</text>
</comment>
<dbReference type="FunFam" id="3.90.550.10:FF:000073">
    <property type="entry name" value="UTP--glucose-1-phosphate uridylyltransferase"/>
    <property type="match status" value="1"/>
</dbReference>
<feature type="repeat" description="PPR" evidence="10">
    <location>
        <begin position="715"/>
        <end position="749"/>
    </location>
</feature>
<feature type="repeat" description="PPR" evidence="10">
    <location>
        <begin position="960"/>
        <end position="994"/>
    </location>
</feature>
<proteinExistence type="inferred from homology"/>
<dbReference type="InterPro" id="IPR002885">
    <property type="entry name" value="PPR_rpt"/>
</dbReference>
<feature type="repeat" description="PPR" evidence="10">
    <location>
        <begin position="750"/>
        <end position="784"/>
    </location>
</feature>
<feature type="repeat" description="PPR" evidence="10">
    <location>
        <begin position="890"/>
        <end position="924"/>
    </location>
</feature>
<dbReference type="Gene3D" id="3.90.550.10">
    <property type="entry name" value="Spore Coat Polysaccharide Biosynthesis Protein SpsA, Chain A"/>
    <property type="match status" value="1"/>
</dbReference>
<dbReference type="SUPFAM" id="SSF48452">
    <property type="entry name" value="TPR-like"/>
    <property type="match status" value="1"/>
</dbReference>
<dbReference type="GO" id="GO:0003983">
    <property type="term" value="F:UTP:glucose-1-phosphate uridylyltransferase activity"/>
    <property type="evidence" value="ECO:0007669"/>
    <property type="project" value="UniProtKB-EC"/>
</dbReference>
<evidence type="ECO:0000313" key="11">
    <source>
        <dbReference type="EMBL" id="VFU62431.1"/>
    </source>
</evidence>
<feature type="repeat" description="PPR" evidence="10">
    <location>
        <begin position="855"/>
        <end position="889"/>
    </location>
</feature>
<evidence type="ECO:0000256" key="7">
    <source>
        <dbReference type="ARBA" id="ARBA00022695"/>
    </source>
</evidence>
<dbReference type="FunFam" id="1.25.40.10:FF:000294">
    <property type="entry name" value="Pentatricopeptide repeat-containing protein At1g09900"/>
    <property type="match status" value="1"/>
</dbReference>
<dbReference type="NCBIfam" id="TIGR00756">
    <property type="entry name" value="PPR"/>
    <property type="match status" value="12"/>
</dbReference>
<dbReference type="Gene3D" id="1.25.40.10">
    <property type="entry name" value="Tetratricopeptide repeat domain"/>
    <property type="match status" value="6"/>
</dbReference>
<dbReference type="Gene3D" id="2.160.10.10">
    <property type="entry name" value="Hexapeptide repeat proteins"/>
    <property type="match status" value="1"/>
</dbReference>
<dbReference type="CDD" id="cd00897">
    <property type="entry name" value="UGPase_euk"/>
    <property type="match status" value="1"/>
</dbReference>
<feature type="repeat" description="PPR" evidence="10">
    <location>
        <begin position="995"/>
        <end position="1029"/>
    </location>
</feature>
<feature type="repeat" description="PPR" evidence="10">
    <location>
        <begin position="820"/>
        <end position="854"/>
    </location>
</feature>
<keyword evidence="6" id="KW-0808">Transferase</keyword>
<gene>
    <name evidence="11" type="ORF">SVIM_LOCUS472235</name>
</gene>
<dbReference type="GO" id="GO:0005737">
    <property type="term" value="C:cytoplasm"/>
    <property type="evidence" value="ECO:0007669"/>
    <property type="project" value="UniProtKB-SubCell"/>
</dbReference>
<keyword evidence="5" id="KW-0963">Cytoplasm</keyword>
<evidence type="ECO:0000256" key="3">
    <source>
        <dbReference type="ARBA" id="ARBA00010401"/>
    </source>
</evidence>
<name>A0A6N2N669_SALVM</name>
<evidence type="ECO:0000256" key="1">
    <source>
        <dbReference type="ARBA" id="ARBA00004496"/>
    </source>
</evidence>
<dbReference type="FunFam" id="2.160.10.10:FF:000001">
    <property type="entry name" value="UTP--glucose-1-phosphate uridylyltransferase"/>
    <property type="match status" value="1"/>
</dbReference>
<evidence type="ECO:0000256" key="2">
    <source>
        <dbReference type="ARBA" id="ARBA00007626"/>
    </source>
</evidence>
<feature type="repeat" description="PPR" evidence="10">
    <location>
        <begin position="925"/>
        <end position="959"/>
    </location>
</feature>
<dbReference type="InterPro" id="IPR002618">
    <property type="entry name" value="UDPGP_fam"/>
</dbReference>
<comment type="similarity">
    <text evidence="3">Belongs to the UDPGP type 1 family.</text>
</comment>
<evidence type="ECO:0000256" key="6">
    <source>
        <dbReference type="ARBA" id="ARBA00022679"/>
    </source>
</evidence>
<feature type="repeat" description="PPR" evidence="10">
    <location>
        <begin position="680"/>
        <end position="714"/>
    </location>
</feature>
<dbReference type="InterPro" id="IPR011990">
    <property type="entry name" value="TPR-like_helical_dom_sf"/>
</dbReference>
<dbReference type="SUPFAM" id="SSF53448">
    <property type="entry name" value="Nucleotide-diphospho-sugar transferases"/>
    <property type="match status" value="1"/>
</dbReference>